<comment type="caution">
    <text evidence="2">The sequence shown here is derived from an EMBL/GenBank/DDBJ whole genome shotgun (WGS) entry which is preliminary data.</text>
</comment>
<evidence type="ECO:0000313" key="3">
    <source>
        <dbReference type="Proteomes" id="UP000643403"/>
    </source>
</evidence>
<name>A0ABQ3BQ61_9GAMM</name>
<protein>
    <recommendedName>
        <fullName evidence="1">HDOD domain-containing protein</fullName>
    </recommendedName>
</protein>
<feature type="domain" description="HDOD" evidence="1">
    <location>
        <begin position="84"/>
        <end position="271"/>
    </location>
</feature>
<dbReference type="SUPFAM" id="SSF109604">
    <property type="entry name" value="HD-domain/PDEase-like"/>
    <property type="match status" value="1"/>
</dbReference>
<sequence length="334" mass="34609">MLKRFLQRLQGRPARREENAGATADAADAPLATNAVVIDRDRLAAGFLRHLLDTAPAEAVADGLADDMIDRLGTVAGRLDLARLPRLPALVPQLLAALRRDDVDANALAAMVGRDPTLAGAVVRSANSVHYSRSTTVSALPQAISVIGNEGLRFVVLTSVMRPILQADPSRQGARAGQCLVAQSEARTWACGALAARGGDPGQAQLASIIASTGTAALLRMMPHALLAQAAADPTFAPRFFHLAADLSARTAAHWRLDAALQQALLKMPGDAAPSPLAATLATADALSMLHVLRAAEAIDTDAVLSADPALQQVHAGLLRTLAAMDAAEDAAAA</sequence>
<dbReference type="PANTHER" id="PTHR33525:SF6">
    <property type="entry name" value="HDOD DOMAIN-CONTAINING PROTEIN"/>
    <property type="match status" value="1"/>
</dbReference>
<dbReference type="InterPro" id="IPR013976">
    <property type="entry name" value="HDOD"/>
</dbReference>
<reference evidence="3" key="1">
    <citation type="journal article" date="2019" name="Int. J. Syst. Evol. Microbiol.">
        <title>The Global Catalogue of Microorganisms (GCM) 10K type strain sequencing project: providing services to taxonomists for standard genome sequencing and annotation.</title>
        <authorList>
            <consortium name="The Broad Institute Genomics Platform"/>
            <consortium name="The Broad Institute Genome Sequencing Center for Infectious Disease"/>
            <person name="Wu L."/>
            <person name="Ma J."/>
        </authorList>
    </citation>
    <scope>NUCLEOTIDE SEQUENCE [LARGE SCALE GENOMIC DNA]</scope>
    <source>
        <strain evidence="3">KCTC 22558</strain>
    </source>
</reference>
<evidence type="ECO:0000259" key="1">
    <source>
        <dbReference type="PROSITE" id="PS51833"/>
    </source>
</evidence>
<dbReference type="RefSeq" id="WP_189446620.1">
    <property type="nucleotide sequence ID" value="NZ_BMXY01000001.1"/>
</dbReference>
<dbReference type="Gene3D" id="1.10.3210.10">
    <property type="entry name" value="Hypothetical protein af1432"/>
    <property type="match status" value="1"/>
</dbReference>
<proteinExistence type="predicted"/>
<dbReference type="PROSITE" id="PS51833">
    <property type="entry name" value="HDOD"/>
    <property type="match status" value="1"/>
</dbReference>
<evidence type="ECO:0000313" key="2">
    <source>
        <dbReference type="EMBL" id="GGZ53761.1"/>
    </source>
</evidence>
<dbReference type="Proteomes" id="UP000643403">
    <property type="component" value="Unassembled WGS sequence"/>
</dbReference>
<dbReference type="Pfam" id="PF08668">
    <property type="entry name" value="HDOD"/>
    <property type="match status" value="1"/>
</dbReference>
<accession>A0ABQ3BQ61</accession>
<dbReference type="InterPro" id="IPR052340">
    <property type="entry name" value="RNase_Y/CdgJ"/>
</dbReference>
<gene>
    <name evidence="2" type="ORF">GCM10008101_03630</name>
</gene>
<keyword evidence="3" id="KW-1185">Reference proteome</keyword>
<dbReference type="EMBL" id="BMXY01000001">
    <property type="protein sequence ID" value="GGZ53761.1"/>
    <property type="molecule type" value="Genomic_DNA"/>
</dbReference>
<dbReference type="PANTHER" id="PTHR33525">
    <property type="match status" value="1"/>
</dbReference>
<organism evidence="2 3">
    <name type="scientific">Cognatilysobacter xinjiangensis</name>
    <dbReference type="NCBI Taxonomy" id="546892"/>
    <lineage>
        <taxon>Bacteria</taxon>
        <taxon>Pseudomonadati</taxon>
        <taxon>Pseudomonadota</taxon>
        <taxon>Gammaproteobacteria</taxon>
        <taxon>Lysobacterales</taxon>
        <taxon>Lysobacteraceae</taxon>
        <taxon>Cognatilysobacter</taxon>
    </lineage>
</organism>